<organism evidence="14 15">
    <name type="scientific">Vibrio ishigakensis</name>
    <dbReference type="NCBI Taxonomy" id="1481914"/>
    <lineage>
        <taxon>Bacteria</taxon>
        <taxon>Pseudomonadati</taxon>
        <taxon>Pseudomonadota</taxon>
        <taxon>Gammaproteobacteria</taxon>
        <taxon>Vibrionales</taxon>
        <taxon>Vibrionaceae</taxon>
        <taxon>Vibrio</taxon>
    </lineage>
</organism>
<dbReference type="SUPFAM" id="SSF56784">
    <property type="entry name" value="HAD-like"/>
    <property type="match status" value="1"/>
</dbReference>
<dbReference type="Proteomes" id="UP000031670">
    <property type="component" value="Unassembled WGS sequence"/>
</dbReference>
<protein>
    <recommendedName>
        <fullName evidence="7">Class B acid phosphatase</fullName>
        <ecNumber evidence="6">3.1.3.2</ecNumber>
    </recommendedName>
</protein>
<proteinExistence type="inferred from homology"/>
<evidence type="ECO:0000256" key="13">
    <source>
        <dbReference type="SAM" id="SignalP"/>
    </source>
</evidence>
<dbReference type="AlphaFoldDB" id="A0A0B8PHP6"/>
<dbReference type="Gene3D" id="3.40.50.1000">
    <property type="entry name" value="HAD superfamily/HAD-like"/>
    <property type="match status" value="1"/>
</dbReference>
<feature type="chain" id="PRO_5002139941" description="Class B acid phosphatase" evidence="13">
    <location>
        <begin position="21"/>
        <end position="230"/>
    </location>
</feature>
<keyword evidence="8" id="KW-0479">Metal-binding</keyword>
<evidence type="ECO:0000256" key="6">
    <source>
        <dbReference type="ARBA" id="ARBA00012646"/>
    </source>
</evidence>
<dbReference type="InterPro" id="IPR010025">
    <property type="entry name" value="HAD-SF_ppase_IIIB_AphA"/>
</dbReference>
<reference evidence="14 15" key="2">
    <citation type="submission" date="2015-01" db="EMBL/GenBank/DDBJ databases">
        <authorList>
            <consortium name="NBRP consortium"/>
            <person name="Sawabe T."/>
            <person name="Meirelles P."/>
            <person name="Feng G."/>
            <person name="Sayaka M."/>
            <person name="Hattori M."/>
            <person name="Ohkuma M."/>
        </authorList>
    </citation>
    <scope>NUCLEOTIDE SEQUENCE [LARGE SCALE GENOMIC DNA]</scope>
    <source>
        <strain evidence="14 15">JCM19232</strain>
    </source>
</reference>
<dbReference type="Pfam" id="PF03767">
    <property type="entry name" value="Acid_phosphat_B"/>
    <property type="match status" value="1"/>
</dbReference>
<feature type="signal peptide" evidence="13">
    <location>
        <begin position="1"/>
        <end position="20"/>
    </location>
</feature>
<keyword evidence="11 14" id="KW-0378">Hydrolase</keyword>
<dbReference type="InterPro" id="IPR036412">
    <property type="entry name" value="HAD-like_sf"/>
</dbReference>
<comment type="cofactor">
    <cofactor evidence="2">
        <name>Mg(2+)</name>
        <dbReference type="ChEBI" id="CHEBI:18420"/>
    </cofactor>
</comment>
<evidence type="ECO:0000256" key="4">
    <source>
        <dbReference type="ARBA" id="ARBA00007752"/>
    </source>
</evidence>
<evidence type="ECO:0000313" key="14">
    <source>
        <dbReference type="EMBL" id="GAM65816.1"/>
    </source>
</evidence>
<evidence type="ECO:0000256" key="1">
    <source>
        <dbReference type="ARBA" id="ARBA00000032"/>
    </source>
</evidence>
<evidence type="ECO:0000256" key="7">
    <source>
        <dbReference type="ARBA" id="ARBA00022113"/>
    </source>
</evidence>
<sequence length="230" mass="25834">MKLKTLSIILAAVVSQSVFAGGLQTIDMHSYSAKASKKYDHIKWVTVDQIKDSLPAQPLNIGLDIDDTILFSSPVFYRGKQKYSPDSNDYLKNQAFWDEASTGWDKFSVPKKSAIELVTMHLKRGDTIYFITGRTAPTGHETLTETLRNLFPEEYRQQIQPVVFANGLEKQKQIHNDHISVFYGDADSDMTSAHQVGVEGIRFLRGAQSTYTPLPHAGKYGEKVLVNSNY</sequence>
<comment type="subunit">
    <text evidence="5">Homotetramer.</text>
</comment>
<keyword evidence="10" id="KW-0574">Periplasm</keyword>
<dbReference type="GO" id="GO:0003993">
    <property type="term" value="F:acid phosphatase activity"/>
    <property type="evidence" value="ECO:0007669"/>
    <property type="project" value="UniProtKB-EC"/>
</dbReference>
<evidence type="ECO:0000256" key="3">
    <source>
        <dbReference type="ARBA" id="ARBA00004418"/>
    </source>
</evidence>
<comment type="catalytic activity">
    <reaction evidence="1">
        <text>a phosphate monoester + H2O = an alcohol + phosphate</text>
        <dbReference type="Rhea" id="RHEA:15017"/>
        <dbReference type="ChEBI" id="CHEBI:15377"/>
        <dbReference type="ChEBI" id="CHEBI:30879"/>
        <dbReference type="ChEBI" id="CHEBI:43474"/>
        <dbReference type="ChEBI" id="CHEBI:67140"/>
        <dbReference type="EC" id="3.1.3.2"/>
    </reaction>
</comment>
<gene>
    <name evidence="14" type="ORF">JCM19232_2744</name>
</gene>
<evidence type="ECO:0000256" key="8">
    <source>
        <dbReference type="ARBA" id="ARBA00022723"/>
    </source>
</evidence>
<dbReference type="EC" id="3.1.3.2" evidence="6"/>
<comment type="caution">
    <text evidence="14">The sequence shown here is derived from an EMBL/GenBank/DDBJ whole genome shotgun (WGS) entry which is preliminary data.</text>
</comment>
<dbReference type="SFLD" id="SFLDG01127">
    <property type="entry name" value="C1.3:_Acid_Phosphatase_Like"/>
    <property type="match status" value="1"/>
</dbReference>
<evidence type="ECO:0000256" key="5">
    <source>
        <dbReference type="ARBA" id="ARBA00011881"/>
    </source>
</evidence>
<dbReference type="NCBIfam" id="TIGR01672">
    <property type="entry name" value="AphA"/>
    <property type="match status" value="1"/>
</dbReference>
<dbReference type="InterPro" id="IPR023214">
    <property type="entry name" value="HAD_sf"/>
</dbReference>
<dbReference type="GO" id="GO:0030288">
    <property type="term" value="C:outer membrane-bounded periplasmic space"/>
    <property type="evidence" value="ECO:0007669"/>
    <property type="project" value="InterPro"/>
</dbReference>
<evidence type="ECO:0000256" key="10">
    <source>
        <dbReference type="ARBA" id="ARBA00022764"/>
    </source>
</evidence>
<dbReference type="GO" id="GO:0046872">
    <property type="term" value="F:metal ion binding"/>
    <property type="evidence" value="ECO:0007669"/>
    <property type="project" value="UniProtKB-KW"/>
</dbReference>
<keyword evidence="12" id="KW-0460">Magnesium</keyword>
<comment type="subcellular location">
    <subcellularLocation>
        <location evidence="3">Periplasm</location>
    </subcellularLocation>
</comment>
<evidence type="ECO:0000256" key="12">
    <source>
        <dbReference type="ARBA" id="ARBA00022842"/>
    </source>
</evidence>
<name>A0A0B8PHP6_9VIBR</name>
<dbReference type="SFLD" id="SFLDS00003">
    <property type="entry name" value="Haloacid_Dehalogenase"/>
    <property type="match status" value="1"/>
</dbReference>
<accession>A0A0B8PHP6</accession>
<evidence type="ECO:0000256" key="2">
    <source>
        <dbReference type="ARBA" id="ARBA00001946"/>
    </source>
</evidence>
<reference evidence="14 15" key="1">
    <citation type="submission" date="2015-01" db="EMBL/GenBank/DDBJ databases">
        <title>Vibrio sp. C5 JCM 19232 whole genome shotgun sequence.</title>
        <authorList>
            <person name="Sawabe T."/>
            <person name="Meirelles P."/>
            <person name="Feng G."/>
            <person name="Sayaka M."/>
            <person name="Hattori M."/>
            <person name="Ohkuma M."/>
        </authorList>
    </citation>
    <scope>NUCLEOTIDE SEQUENCE [LARGE SCALE GENOMIC DNA]</scope>
    <source>
        <strain evidence="14 15">JCM19232</strain>
    </source>
</reference>
<comment type="similarity">
    <text evidence="4">Belongs to the class B bacterial acid phosphatase family.</text>
</comment>
<evidence type="ECO:0000313" key="15">
    <source>
        <dbReference type="Proteomes" id="UP000031670"/>
    </source>
</evidence>
<dbReference type="EMBL" id="BBSA01000024">
    <property type="protein sequence ID" value="GAM65816.1"/>
    <property type="molecule type" value="Genomic_DNA"/>
</dbReference>
<keyword evidence="9 13" id="KW-0732">Signal</keyword>
<evidence type="ECO:0000256" key="11">
    <source>
        <dbReference type="ARBA" id="ARBA00022801"/>
    </source>
</evidence>
<evidence type="ECO:0000256" key="9">
    <source>
        <dbReference type="ARBA" id="ARBA00022729"/>
    </source>
</evidence>
<dbReference type="InterPro" id="IPR005519">
    <property type="entry name" value="Acid_phosphat_B-like"/>
</dbReference>